<feature type="signal peptide" evidence="1">
    <location>
        <begin position="1"/>
        <end position="26"/>
    </location>
</feature>
<accession>A0AAE0F0F8</accession>
<sequence length="75" mass="7756">MPDQTRRRGIALGCIGVLSLMPFVDEGSIPSVFKVITLYNLGATINNFLVAGVSPPTVIHAVLLAGCAGCTALTL</sequence>
<gene>
    <name evidence="2" type="ORF">CYMTET_43257</name>
</gene>
<keyword evidence="1" id="KW-0732">Signal</keyword>
<feature type="chain" id="PRO_5042049580" evidence="1">
    <location>
        <begin position="27"/>
        <end position="75"/>
    </location>
</feature>
<comment type="caution">
    <text evidence="2">The sequence shown here is derived from an EMBL/GenBank/DDBJ whole genome shotgun (WGS) entry which is preliminary data.</text>
</comment>
<name>A0AAE0F0F8_9CHLO</name>
<keyword evidence="3" id="KW-1185">Reference proteome</keyword>
<dbReference type="EMBL" id="LGRX02029127">
    <property type="protein sequence ID" value="KAK3247238.1"/>
    <property type="molecule type" value="Genomic_DNA"/>
</dbReference>
<evidence type="ECO:0000313" key="3">
    <source>
        <dbReference type="Proteomes" id="UP001190700"/>
    </source>
</evidence>
<reference evidence="2 3" key="1">
    <citation type="journal article" date="2015" name="Genome Biol. Evol.">
        <title>Comparative Genomics of a Bacterivorous Green Alga Reveals Evolutionary Causalities and Consequences of Phago-Mixotrophic Mode of Nutrition.</title>
        <authorList>
            <person name="Burns J.A."/>
            <person name="Paasch A."/>
            <person name="Narechania A."/>
            <person name="Kim E."/>
        </authorList>
    </citation>
    <scope>NUCLEOTIDE SEQUENCE [LARGE SCALE GENOMIC DNA]</scope>
    <source>
        <strain evidence="2 3">PLY_AMNH</strain>
    </source>
</reference>
<organism evidence="2 3">
    <name type="scientific">Cymbomonas tetramitiformis</name>
    <dbReference type="NCBI Taxonomy" id="36881"/>
    <lineage>
        <taxon>Eukaryota</taxon>
        <taxon>Viridiplantae</taxon>
        <taxon>Chlorophyta</taxon>
        <taxon>Pyramimonadophyceae</taxon>
        <taxon>Pyramimonadales</taxon>
        <taxon>Pyramimonadaceae</taxon>
        <taxon>Cymbomonas</taxon>
    </lineage>
</organism>
<protein>
    <submittedName>
        <fullName evidence="2">Uncharacterized protein</fullName>
    </submittedName>
</protein>
<evidence type="ECO:0000313" key="2">
    <source>
        <dbReference type="EMBL" id="KAK3247238.1"/>
    </source>
</evidence>
<evidence type="ECO:0000256" key="1">
    <source>
        <dbReference type="SAM" id="SignalP"/>
    </source>
</evidence>
<proteinExistence type="predicted"/>
<dbReference type="Proteomes" id="UP001190700">
    <property type="component" value="Unassembled WGS sequence"/>
</dbReference>
<dbReference type="AlphaFoldDB" id="A0AAE0F0F8"/>